<evidence type="ECO:0000313" key="2">
    <source>
        <dbReference type="EMBL" id="GFR31991.1"/>
    </source>
</evidence>
<evidence type="ECO:0000313" key="3">
    <source>
        <dbReference type="Proteomes" id="UP000887116"/>
    </source>
</evidence>
<organism evidence="2 3">
    <name type="scientific">Trichonephila clavata</name>
    <name type="common">Joro spider</name>
    <name type="synonym">Nephila clavata</name>
    <dbReference type="NCBI Taxonomy" id="2740835"/>
    <lineage>
        <taxon>Eukaryota</taxon>
        <taxon>Metazoa</taxon>
        <taxon>Ecdysozoa</taxon>
        <taxon>Arthropoda</taxon>
        <taxon>Chelicerata</taxon>
        <taxon>Arachnida</taxon>
        <taxon>Araneae</taxon>
        <taxon>Araneomorphae</taxon>
        <taxon>Entelegynae</taxon>
        <taxon>Araneoidea</taxon>
        <taxon>Nephilidae</taxon>
        <taxon>Trichonephila</taxon>
    </lineage>
</organism>
<dbReference type="AlphaFoldDB" id="A0A8X6M2R9"/>
<feature type="compositionally biased region" description="Polar residues" evidence="1">
    <location>
        <begin position="13"/>
        <end position="31"/>
    </location>
</feature>
<reference evidence="2" key="1">
    <citation type="submission" date="2020-07" db="EMBL/GenBank/DDBJ databases">
        <title>Multicomponent nature underlies the extraordinary mechanical properties of spider dragline silk.</title>
        <authorList>
            <person name="Kono N."/>
            <person name="Nakamura H."/>
            <person name="Mori M."/>
            <person name="Yoshida Y."/>
            <person name="Ohtoshi R."/>
            <person name="Malay A.D."/>
            <person name="Moran D.A.P."/>
            <person name="Tomita M."/>
            <person name="Numata K."/>
            <person name="Arakawa K."/>
        </authorList>
    </citation>
    <scope>NUCLEOTIDE SEQUENCE</scope>
</reference>
<evidence type="ECO:0000256" key="1">
    <source>
        <dbReference type="SAM" id="MobiDB-lite"/>
    </source>
</evidence>
<keyword evidence="3" id="KW-1185">Reference proteome</keyword>
<protein>
    <submittedName>
        <fullName evidence="2">Uncharacterized protein</fullName>
    </submittedName>
</protein>
<dbReference type="EMBL" id="BMAO01039523">
    <property type="protein sequence ID" value="GFR31991.1"/>
    <property type="molecule type" value="Genomic_DNA"/>
</dbReference>
<name>A0A8X6M2R9_TRICU</name>
<proteinExistence type="predicted"/>
<accession>A0A8X6M2R9</accession>
<gene>
    <name evidence="2" type="ORF">TNCT_261751</name>
</gene>
<comment type="caution">
    <text evidence="2">The sequence shown here is derived from an EMBL/GenBank/DDBJ whole genome shotgun (WGS) entry which is preliminary data.</text>
</comment>
<dbReference type="Proteomes" id="UP000887116">
    <property type="component" value="Unassembled WGS sequence"/>
</dbReference>
<feature type="region of interest" description="Disordered" evidence="1">
    <location>
        <begin position="1"/>
        <end position="41"/>
    </location>
</feature>
<sequence length="88" mass="10117">MTLNHCSNKERSPQNAPCSQQPIPETCSNQNNRKEKSKKRLLQIYKPSSIEQKGPRKRFCLCKYTPFLSFSRLAQRSGGANQESIEPF</sequence>